<evidence type="ECO:0000313" key="2">
    <source>
        <dbReference type="Proteomes" id="UP001153678"/>
    </source>
</evidence>
<dbReference type="Proteomes" id="UP001153678">
    <property type="component" value="Unassembled WGS sequence"/>
</dbReference>
<gene>
    <name evidence="1" type="ORF">FWILDA_LOCUS6917</name>
</gene>
<dbReference type="OrthoDB" id="346673at2759"/>
<organism evidence="1 2">
    <name type="scientific">Funneliformis geosporum</name>
    <dbReference type="NCBI Taxonomy" id="1117311"/>
    <lineage>
        <taxon>Eukaryota</taxon>
        <taxon>Fungi</taxon>
        <taxon>Fungi incertae sedis</taxon>
        <taxon>Mucoromycota</taxon>
        <taxon>Glomeromycotina</taxon>
        <taxon>Glomeromycetes</taxon>
        <taxon>Glomerales</taxon>
        <taxon>Glomeraceae</taxon>
        <taxon>Funneliformis</taxon>
    </lineage>
</organism>
<accession>A0A9W4SNV1</accession>
<dbReference type="AlphaFoldDB" id="A0A9W4SNV1"/>
<proteinExistence type="predicted"/>
<sequence>MPPNRELKALLASMNTFPTLTSVEGNNIAERLKKRQRRKPISRIEAKRIELENPFIARRTTKRKRNEFIESESAWEPWEEVTPTRQLRRSRTVIMRNAYIRPRVETSTREKRRRLQTSEEMQEDKKELDAVESLLAMANGSKASQMMMTSKRVMGEINMRSPKPVLRELFPQVKSEPKKVYYVLKRKEIKSLLTSWNAHRRGMFVLLADHIVSATKRREKNGDSLDFRTLLEQCLENYICHDEKTFRHYLEDFYYHGLFFAIKTPCGEIRITIPTPLHDLKLLLSDKNLFGDLD</sequence>
<comment type="caution">
    <text evidence="1">The sequence shown here is derived from an EMBL/GenBank/DDBJ whole genome shotgun (WGS) entry which is preliminary data.</text>
</comment>
<reference evidence="1" key="1">
    <citation type="submission" date="2022-08" db="EMBL/GenBank/DDBJ databases">
        <authorList>
            <person name="Kallberg Y."/>
            <person name="Tangrot J."/>
            <person name="Rosling A."/>
        </authorList>
    </citation>
    <scope>NUCLEOTIDE SEQUENCE</scope>
    <source>
        <strain evidence="1">Wild A</strain>
    </source>
</reference>
<keyword evidence="2" id="KW-1185">Reference proteome</keyword>
<evidence type="ECO:0000313" key="1">
    <source>
        <dbReference type="EMBL" id="CAI2175088.1"/>
    </source>
</evidence>
<protein>
    <submittedName>
        <fullName evidence="1">12139_t:CDS:1</fullName>
    </submittedName>
</protein>
<dbReference type="EMBL" id="CAMKVN010001308">
    <property type="protein sequence ID" value="CAI2175088.1"/>
    <property type="molecule type" value="Genomic_DNA"/>
</dbReference>
<name>A0A9W4SNV1_9GLOM</name>